<dbReference type="InterPro" id="IPR036097">
    <property type="entry name" value="HisK_dim/P_sf"/>
</dbReference>
<sequence length="458" mass="51107">MRQWRLPSLRRRVLVGLLLSVFLLWPILILVGYLEIQNEAPPLKQVSMAMQSVVAQIDDKAPIEVICSRILAQQKLLEALTPNTADDAVLLWQVKHETAGMLLNLGRSYRLPDTDLIDGNHRLQIGDASFDVLQVTKGPWRIRLGLTSVTDLRLLWMLGKDIWIYLMVAFLVQLIPMFIAVSGGIRPLRQWSQRIAERKPDDLRPLEEAARYSELEPMSNALNTLLCQLRGKMDQERAFVQNAAHELRTPMAVISTQAHVLASATDDDTRQQAKLHLEHAAHRASHLIGQLLQLAQLETDHAPRPAQQLDVAQLLRLSLAQLFPLAERKAQELSLQAPDQLWVTVERDALQSIIDNLIGNAIRYVQEGGSIAVSLNLEGAYWQLQVSDNGPGIPLADRVRIFERFYRVADNTQPGTGLGLAIVKAACQRLGGSIQLGDGPEGRGTCFTVQIPMQALTH</sequence>
<dbReference type="PRINTS" id="PR00344">
    <property type="entry name" value="BCTRLSENSOR"/>
</dbReference>
<dbReference type="InterPro" id="IPR004358">
    <property type="entry name" value="Sig_transdc_His_kin-like_C"/>
</dbReference>
<evidence type="ECO:0000256" key="9">
    <source>
        <dbReference type="ARBA" id="ARBA00022840"/>
    </source>
</evidence>
<dbReference type="Proteomes" id="UP000587991">
    <property type="component" value="Unassembled WGS sequence"/>
</dbReference>
<evidence type="ECO:0000256" key="12">
    <source>
        <dbReference type="ARBA" id="ARBA00023136"/>
    </source>
</evidence>
<keyword evidence="6 13" id="KW-0812">Transmembrane</keyword>
<reference evidence="15 16" key="1">
    <citation type="submission" date="2020-04" db="EMBL/GenBank/DDBJ databases">
        <title>Draft genome of Leeia sp. IMCC25680.</title>
        <authorList>
            <person name="Song J."/>
            <person name="Cho J.-C."/>
        </authorList>
    </citation>
    <scope>NUCLEOTIDE SEQUENCE [LARGE SCALE GENOMIC DNA]</scope>
    <source>
        <strain evidence="15 16">IMCC25680</strain>
    </source>
</reference>
<dbReference type="CDD" id="cd00082">
    <property type="entry name" value="HisKA"/>
    <property type="match status" value="1"/>
</dbReference>
<keyword evidence="10 13" id="KW-1133">Transmembrane helix</keyword>
<evidence type="ECO:0000313" key="15">
    <source>
        <dbReference type="EMBL" id="NLR75711.1"/>
    </source>
</evidence>
<dbReference type="SMART" id="SM00387">
    <property type="entry name" value="HATPase_c"/>
    <property type="match status" value="1"/>
</dbReference>
<dbReference type="PROSITE" id="PS50109">
    <property type="entry name" value="HIS_KIN"/>
    <property type="match status" value="1"/>
</dbReference>
<comment type="catalytic activity">
    <reaction evidence="1">
        <text>ATP + protein L-histidine = ADP + protein N-phospho-L-histidine.</text>
        <dbReference type="EC" id="2.7.13.3"/>
    </reaction>
</comment>
<dbReference type="GO" id="GO:0000155">
    <property type="term" value="F:phosphorelay sensor kinase activity"/>
    <property type="evidence" value="ECO:0007669"/>
    <property type="project" value="InterPro"/>
</dbReference>
<evidence type="ECO:0000256" key="1">
    <source>
        <dbReference type="ARBA" id="ARBA00000085"/>
    </source>
</evidence>
<keyword evidence="7" id="KW-0547">Nucleotide-binding</keyword>
<evidence type="ECO:0000256" key="7">
    <source>
        <dbReference type="ARBA" id="ARBA00022741"/>
    </source>
</evidence>
<dbReference type="FunFam" id="3.30.565.10:FF:000006">
    <property type="entry name" value="Sensor histidine kinase WalK"/>
    <property type="match status" value="1"/>
</dbReference>
<keyword evidence="12 13" id="KW-0472">Membrane</keyword>
<dbReference type="SUPFAM" id="SSF47384">
    <property type="entry name" value="Homodimeric domain of signal transducing histidine kinase"/>
    <property type="match status" value="1"/>
</dbReference>
<dbReference type="InterPro" id="IPR003594">
    <property type="entry name" value="HATPase_dom"/>
</dbReference>
<evidence type="ECO:0000259" key="14">
    <source>
        <dbReference type="PROSITE" id="PS50109"/>
    </source>
</evidence>
<keyword evidence="5" id="KW-0808">Transferase</keyword>
<keyword evidence="4" id="KW-0597">Phosphoprotein</keyword>
<dbReference type="SMART" id="SM00388">
    <property type="entry name" value="HisKA"/>
    <property type="match status" value="1"/>
</dbReference>
<dbReference type="RefSeq" id="WP_168877357.1">
    <property type="nucleotide sequence ID" value="NZ_JABAIM010000002.1"/>
</dbReference>
<dbReference type="Gene3D" id="1.10.287.130">
    <property type="match status" value="1"/>
</dbReference>
<evidence type="ECO:0000256" key="10">
    <source>
        <dbReference type="ARBA" id="ARBA00022989"/>
    </source>
</evidence>
<dbReference type="PANTHER" id="PTHR45436">
    <property type="entry name" value="SENSOR HISTIDINE KINASE YKOH"/>
    <property type="match status" value="1"/>
</dbReference>
<feature type="domain" description="Histidine kinase" evidence="14">
    <location>
        <begin position="242"/>
        <end position="455"/>
    </location>
</feature>
<feature type="transmembrane region" description="Helical" evidence="13">
    <location>
        <begin position="162"/>
        <end position="185"/>
    </location>
</feature>
<evidence type="ECO:0000256" key="2">
    <source>
        <dbReference type="ARBA" id="ARBA00004429"/>
    </source>
</evidence>
<organism evidence="15 16">
    <name type="scientific">Leeia aquatica</name>
    <dbReference type="NCBI Taxonomy" id="2725557"/>
    <lineage>
        <taxon>Bacteria</taxon>
        <taxon>Pseudomonadati</taxon>
        <taxon>Pseudomonadota</taxon>
        <taxon>Betaproteobacteria</taxon>
        <taxon>Neisseriales</taxon>
        <taxon>Leeiaceae</taxon>
        <taxon>Leeia</taxon>
    </lineage>
</organism>
<evidence type="ECO:0000256" key="4">
    <source>
        <dbReference type="ARBA" id="ARBA00022553"/>
    </source>
</evidence>
<dbReference type="Gene3D" id="3.30.565.10">
    <property type="entry name" value="Histidine kinase-like ATPase, C-terminal domain"/>
    <property type="match status" value="1"/>
</dbReference>
<keyword evidence="11" id="KW-0902">Two-component regulatory system</keyword>
<dbReference type="EC" id="2.7.13.3" evidence="3"/>
<dbReference type="InterPro" id="IPR003661">
    <property type="entry name" value="HisK_dim/P_dom"/>
</dbReference>
<dbReference type="AlphaFoldDB" id="A0A847S1H9"/>
<dbReference type="GO" id="GO:0005886">
    <property type="term" value="C:plasma membrane"/>
    <property type="evidence" value="ECO:0007669"/>
    <property type="project" value="UniProtKB-SubCell"/>
</dbReference>
<dbReference type="Pfam" id="PF02518">
    <property type="entry name" value="HATPase_c"/>
    <property type="match status" value="1"/>
</dbReference>
<keyword evidence="8 15" id="KW-0418">Kinase</keyword>
<comment type="subcellular location">
    <subcellularLocation>
        <location evidence="2">Cell inner membrane</location>
        <topology evidence="2">Multi-pass membrane protein</topology>
    </subcellularLocation>
</comment>
<evidence type="ECO:0000313" key="16">
    <source>
        <dbReference type="Proteomes" id="UP000587991"/>
    </source>
</evidence>
<evidence type="ECO:0000256" key="6">
    <source>
        <dbReference type="ARBA" id="ARBA00022692"/>
    </source>
</evidence>
<dbReference type="SUPFAM" id="SSF55874">
    <property type="entry name" value="ATPase domain of HSP90 chaperone/DNA topoisomerase II/histidine kinase"/>
    <property type="match status" value="1"/>
</dbReference>
<evidence type="ECO:0000256" key="3">
    <source>
        <dbReference type="ARBA" id="ARBA00012438"/>
    </source>
</evidence>
<dbReference type="InterPro" id="IPR050428">
    <property type="entry name" value="TCS_sensor_his_kinase"/>
</dbReference>
<dbReference type="PANTHER" id="PTHR45436:SF14">
    <property type="entry name" value="SENSOR PROTEIN QSEC"/>
    <property type="match status" value="1"/>
</dbReference>
<evidence type="ECO:0000256" key="13">
    <source>
        <dbReference type="SAM" id="Phobius"/>
    </source>
</evidence>
<feature type="transmembrane region" description="Helical" evidence="13">
    <location>
        <begin position="12"/>
        <end position="34"/>
    </location>
</feature>
<gene>
    <name evidence="15" type="ORF">HF682_11110</name>
</gene>
<comment type="caution">
    <text evidence="15">The sequence shown here is derived from an EMBL/GenBank/DDBJ whole genome shotgun (WGS) entry which is preliminary data.</text>
</comment>
<keyword evidence="16" id="KW-1185">Reference proteome</keyword>
<proteinExistence type="predicted"/>
<protein>
    <recommendedName>
        <fullName evidence="3">histidine kinase</fullName>
        <ecNumber evidence="3">2.7.13.3</ecNumber>
    </recommendedName>
</protein>
<evidence type="ECO:0000256" key="5">
    <source>
        <dbReference type="ARBA" id="ARBA00022679"/>
    </source>
</evidence>
<keyword evidence="9" id="KW-0067">ATP-binding</keyword>
<dbReference type="Pfam" id="PF00512">
    <property type="entry name" value="HisKA"/>
    <property type="match status" value="1"/>
</dbReference>
<accession>A0A847S1H9</accession>
<dbReference type="InterPro" id="IPR005467">
    <property type="entry name" value="His_kinase_dom"/>
</dbReference>
<dbReference type="GO" id="GO:0005524">
    <property type="term" value="F:ATP binding"/>
    <property type="evidence" value="ECO:0007669"/>
    <property type="project" value="UniProtKB-KW"/>
</dbReference>
<dbReference type="EMBL" id="JABAIM010000002">
    <property type="protein sequence ID" value="NLR75711.1"/>
    <property type="molecule type" value="Genomic_DNA"/>
</dbReference>
<name>A0A847S1H9_9NEIS</name>
<evidence type="ECO:0000256" key="11">
    <source>
        <dbReference type="ARBA" id="ARBA00023012"/>
    </source>
</evidence>
<evidence type="ECO:0000256" key="8">
    <source>
        <dbReference type="ARBA" id="ARBA00022777"/>
    </source>
</evidence>
<dbReference type="CDD" id="cd00075">
    <property type="entry name" value="HATPase"/>
    <property type="match status" value="1"/>
</dbReference>
<dbReference type="InterPro" id="IPR036890">
    <property type="entry name" value="HATPase_C_sf"/>
</dbReference>